<organism evidence="2 3">
    <name type="scientific">Corchorus olitorius</name>
    <dbReference type="NCBI Taxonomy" id="93759"/>
    <lineage>
        <taxon>Eukaryota</taxon>
        <taxon>Viridiplantae</taxon>
        <taxon>Streptophyta</taxon>
        <taxon>Embryophyta</taxon>
        <taxon>Tracheophyta</taxon>
        <taxon>Spermatophyta</taxon>
        <taxon>Magnoliopsida</taxon>
        <taxon>eudicotyledons</taxon>
        <taxon>Gunneridae</taxon>
        <taxon>Pentapetalae</taxon>
        <taxon>rosids</taxon>
        <taxon>malvids</taxon>
        <taxon>Malvales</taxon>
        <taxon>Malvaceae</taxon>
        <taxon>Grewioideae</taxon>
        <taxon>Apeibeae</taxon>
        <taxon>Corchorus</taxon>
    </lineage>
</organism>
<keyword evidence="1" id="KW-0732">Signal</keyword>
<dbReference type="AlphaFoldDB" id="A0A1R3JM12"/>
<proteinExistence type="predicted"/>
<sequence length="69" mass="7769">MPGKLGCMANLRILILLETYHLSRLEDKGQALGELSDLRIRAKLSVSCQGTVTWQLAHAELRLRTYQMG</sequence>
<evidence type="ECO:0000313" key="2">
    <source>
        <dbReference type="EMBL" id="OMO95896.1"/>
    </source>
</evidence>
<reference evidence="3" key="1">
    <citation type="submission" date="2013-09" db="EMBL/GenBank/DDBJ databases">
        <title>Corchorus olitorius genome sequencing.</title>
        <authorList>
            <person name="Alam M."/>
            <person name="Haque M.S."/>
            <person name="Islam M.S."/>
            <person name="Emdad E.M."/>
            <person name="Islam M.M."/>
            <person name="Ahmed B."/>
            <person name="Halim A."/>
            <person name="Hossen Q.M.M."/>
            <person name="Hossain M.Z."/>
            <person name="Ahmed R."/>
            <person name="Khan M.M."/>
            <person name="Islam R."/>
            <person name="Rashid M.M."/>
            <person name="Khan S.A."/>
            <person name="Rahman M.S."/>
            <person name="Alam M."/>
            <person name="Yahiya A.S."/>
            <person name="Khan M.S."/>
            <person name="Azam M.S."/>
            <person name="Haque T."/>
            <person name="Lashkar M.Z.H."/>
            <person name="Akhand A.I."/>
            <person name="Morshed G."/>
            <person name="Roy S."/>
            <person name="Uddin K.S."/>
            <person name="Rabeya T."/>
            <person name="Hossain A.S."/>
            <person name="Chowdhury A."/>
            <person name="Snigdha A.R."/>
            <person name="Mortoza M.S."/>
            <person name="Matin S.A."/>
            <person name="Hoque S.M.E."/>
            <person name="Islam M.K."/>
            <person name="Roy D.K."/>
            <person name="Haider R."/>
            <person name="Moosa M.M."/>
            <person name="Elias S.M."/>
            <person name="Hasan A.M."/>
            <person name="Jahan S."/>
            <person name="Shafiuddin M."/>
            <person name="Mahmood N."/>
            <person name="Shommy N.S."/>
        </authorList>
    </citation>
    <scope>NUCLEOTIDE SEQUENCE [LARGE SCALE GENOMIC DNA]</scope>
    <source>
        <strain evidence="3">cv. O-4</strain>
    </source>
</reference>
<comment type="caution">
    <text evidence="2">The sequence shown here is derived from an EMBL/GenBank/DDBJ whole genome shotgun (WGS) entry which is preliminary data.</text>
</comment>
<evidence type="ECO:0000256" key="1">
    <source>
        <dbReference type="SAM" id="SignalP"/>
    </source>
</evidence>
<protein>
    <submittedName>
        <fullName evidence="2">Disease resistance RPP8-like protein 4-like protein</fullName>
    </submittedName>
</protein>
<feature type="signal peptide" evidence="1">
    <location>
        <begin position="1"/>
        <end position="25"/>
    </location>
</feature>
<accession>A0A1R3JM12</accession>
<evidence type="ECO:0000313" key="3">
    <source>
        <dbReference type="Proteomes" id="UP000187203"/>
    </source>
</evidence>
<dbReference type="Proteomes" id="UP000187203">
    <property type="component" value="Unassembled WGS sequence"/>
</dbReference>
<feature type="chain" id="PRO_5011961005" evidence="1">
    <location>
        <begin position="26"/>
        <end position="69"/>
    </location>
</feature>
<gene>
    <name evidence="2" type="ORF">COLO4_15615</name>
</gene>
<name>A0A1R3JM12_9ROSI</name>
<dbReference type="EMBL" id="AWUE01015751">
    <property type="protein sequence ID" value="OMO95896.1"/>
    <property type="molecule type" value="Genomic_DNA"/>
</dbReference>
<keyword evidence="3" id="KW-1185">Reference proteome</keyword>